<sequence>MDYSFSPLHSWKLTDKHMDILSYLMLCKYNKTTLVWMRTVTKDLGSLRLPSSAFEASQLADCAATSFMLITWVPEQEIWSLRNHKVHNRGSVDILMASKHIQA</sequence>
<accession>A0A8J4QF85</accession>
<keyword evidence="2" id="KW-1185">Reference proteome</keyword>
<proteinExistence type="predicted"/>
<organism evidence="1 2">
    <name type="scientific">Castanea mollissima</name>
    <name type="common">Chinese chestnut</name>
    <dbReference type="NCBI Taxonomy" id="60419"/>
    <lineage>
        <taxon>Eukaryota</taxon>
        <taxon>Viridiplantae</taxon>
        <taxon>Streptophyta</taxon>
        <taxon>Embryophyta</taxon>
        <taxon>Tracheophyta</taxon>
        <taxon>Spermatophyta</taxon>
        <taxon>Magnoliopsida</taxon>
        <taxon>eudicotyledons</taxon>
        <taxon>Gunneridae</taxon>
        <taxon>Pentapetalae</taxon>
        <taxon>rosids</taxon>
        <taxon>fabids</taxon>
        <taxon>Fagales</taxon>
        <taxon>Fagaceae</taxon>
        <taxon>Castanea</taxon>
    </lineage>
</organism>
<gene>
    <name evidence="1" type="ORF">CMV_021725</name>
</gene>
<comment type="caution">
    <text evidence="1">The sequence shown here is derived from an EMBL/GenBank/DDBJ whole genome shotgun (WGS) entry which is preliminary data.</text>
</comment>
<name>A0A8J4QF85_9ROSI</name>
<dbReference type="Proteomes" id="UP000737018">
    <property type="component" value="Unassembled WGS sequence"/>
</dbReference>
<reference evidence="1" key="1">
    <citation type="submission" date="2020-03" db="EMBL/GenBank/DDBJ databases">
        <title>Castanea mollissima Vanexum genome sequencing.</title>
        <authorList>
            <person name="Staton M."/>
        </authorList>
    </citation>
    <scope>NUCLEOTIDE SEQUENCE</scope>
    <source>
        <tissue evidence="1">Leaf</tissue>
    </source>
</reference>
<dbReference type="AlphaFoldDB" id="A0A8J4QF85"/>
<protein>
    <submittedName>
        <fullName evidence="1">Uncharacterized protein</fullName>
    </submittedName>
</protein>
<evidence type="ECO:0000313" key="1">
    <source>
        <dbReference type="EMBL" id="KAF3952755.1"/>
    </source>
</evidence>
<dbReference type="EMBL" id="JRKL02004365">
    <property type="protein sequence ID" value="KAF3952755.1"/>
    <property type="molecule type" value="Genomic_DNA"/>
</dbReference>
<evidence type="ECO:0000313" key="2">
    <source>
        <dbReference type="Proteomes" id="UP000737018"/>
    </source>
</evidence>